<dbReference type="InterPro" id="IPR029052">
    <property type="entry name" value="Metallo-depent_PP-like"/>
</dbReference>
<evidence type="ECO:0000259" key="2">
    <source>
        <dbReference type="Pfam" id="PF00149"/>
    </source>
</evidence>
<dbReference type="PANTHER" id="PTHR31302:SF0">
    <property type="entry name" value="TRANSMEMBRANE PROTEIN WITH METALLOPHOSPHOESTERASE DOMAIN"/>
    <property type="match status" value="1"/>
</dbReference>
<name>A0A4R1QWL7_9FIRM</name>
<feature type="domain" description="Calcineurin-like phosphoesterase" evidence="2">
    <location>
        <begin position="52"/>
        <end position="278"/>
    </location>
</feature>
<dbReference type="STRING" id="1469948.GCA_000732725_03127"/>
<feature type="chain" id="PRO_5038918234" evidence="1">
    <location>
        <begin position="25"/>
        <end position="311"/>
    </location>
</feature>
<dbReference type="InterPro" id="IPR051158">
    <property type="entry name" value="Metallophosphoesterase_sf"/>
</dbReference>
<protein>
    <submittedName>
        <fullName evidence="3">Calcineurin-like phosphoesterase family protein</fullName>
    </submittedName>
</protein>
<dbReference type="OrthoDB" id="181729at2"/>
<accession>A0A4R1QWL7</accession>
<dbReference type="Pfam" id="PF00149">
    <property type="entry name" value="Metallophos"/>
    <property type="match status" value="1"/>
</dbReference>
<keyword evidence="1" id="KW-0732">Signal</keyword>
<dbReference type="Gene3D" id="3.60.21.10">
    <property type="match status" value="1"/>
</dbReference>
<dbReference type="SUPFAM" id="SSF56300">
    <property type="entry name" value="Metallo-dependent phosphatases"/>
    <property type="match status" value="1"/>
</dbReference>
<gene>
    <name evidence="3" type="ORF">EDD76_10987</name>
</gene>
<reference evidence="3 4" key="1">
    <citation type="submission" date="2019-03" db="EMBL/GenBank/DDBJ databases">
        <title>Genomic Encyclopedia of Type Strains, Phase IV (KMG-IV): sequencing the most valuable type-strain genomes for metagenomic binning, comparative biology and taxonomic classification.</title>
        <authorList>
            <person name="Goeker M."/>
        </authorList>
    </citation>
    <scope>NUCLEOTIDE SEQUENCE [LARGE SCALE GENOMIC DNA]</scope>
    <source>
        <strain evidence="3 4">DSM 100556</strain>
    </source>
</reference>
<dbReference type="RefSeq" id="WP_031391772.1">
    <property type="nucleotide sequence ID" value="NZ_JPNB01000002.1"/>
</dbReference>
<dbReference type="Proteomes" id="UP000295718">
    <property type="component" value="Unassembled WGS sequence"/>
</dbReference>
<dbReference type="PANTHER" id="PTHR31302">
    <property type="entry name" value="TRANSMEMBRANE PROTEIN WITH METALLOPHOSPHOESTERASE DOMAIN-RELATED"/>
    <property type="match status" value="1"/>
</dbReference>
<sequence length="311" mass="34815">MRRTNLRVFRAILLIITFTFPFSACGSSASIKKEDITTYQIRIPGAEDSYEFLYLTDTHMIVPDDNESPEISDYEKQRLPVFAVEDVPSSAEQFPQWIHYANEQDFDGLLLGGDIIDSPSASNLEYLNTSLDDLKIPYIYNIGNHDWTYPWEYMTEKGKSEYLPLFNSYMQNNTSIHTKEYEDFTIVAVDNSSNQITPNALEEYKEILSKKKPVILMLHVPLYTKAVLEKAAAVWKGGVVLGGGIHGGIYPDNVSTEFITLTTAKDSPVELVLAGHVHFALKSDIQGEKSIPQIIGDAGYKGKATVIQISG</sequence>
<evidence type="ECO:0000313" key="3">
    <source>
        <dbReference type="EMBL" id="TCL57225.1"/>
    </source>
</evidence>
<proteinExistence type="predicted"/>
<keyword evidence="4" id="KW-1185">Reference proteome</keyword>
<dbReference type="EMBL" id="SLUO01000009">
    <property type="protein sequence ID" value="TCL57225.1"/>
    <property type="molecule type" value="Genomic_DNA"/>
</dbReference>
<evidence type="ECO:0000256" key="1">
    <source>
        <dbReference type="SAM" id="SignalP"/>
    </source>
</evidence>
<dbReference type="GO" id="GO:0016787">
    <property type="term" value="F:hydrolase activity"/>
    <property type="evidence" value="ECO:0007669"/>
    <property type="project" value="InterPro"/>
</dbReference>
<organism evidence="3 4">
    <name type="scientific">Kineothrix alysoides</name>
    <dbReference type="NCBI Taxonomy" id="1469948"/>
    <lineage>
        <taxon>Bacteria</taxon>
        <taxon>Bacillati</taxon>
        <taxon>Bacillota</taxon>
        <taxon>Clostridia</taxon>
        <taxon>Lachnospirales</taxon>
        <taxon>Lachnospiraceae</taxon>
        <taxon>Kineothrix</taxon>
    </lineage>
</organism>
<evidence type="ECO:0000313" key="4">
    <source>
        <dbReference type="Proteomes" id="UP000295718"/>
    </source>
</evidence>
<dbReference type="InterPro" id="IPR004843">
    <property type="entry name" value="Calcineurin-like_PHP"/>
</dbReference>
<feature type="signal peptide" evidence="1">
    <location>
        <begin position="1"/>
        <end position="24"/>
    </location>
</feature>
<comment type="caution">
    <text evidence="3">The sequence shown here is derived from an EMBL/GenBank/DDBJ whole genome shotgun (WGS) entry which is preliminary data.</text>
</comment>
<dbReference type="AlphaFoldDB" id="A0A4R1QWL7"/>